<feature type="signal peptide" evidence="1">
    <location>
        <begin position="1"/>
        <end position="21"/>
    </location>
</feature>
<dbReference type="AlphaFoldDB" id="E8X0G5"/>
<dbReference type="eggNOG" id="ENOG502Z8GS">
    <property type="taxonomic scope" value="Bacteria"/>
</dbReference>
<evidence type="ECO:0008006" key="4">
    <source>
        <dbReference type="Google" id="ProtNLM"/>
    </source>
</evidence>
<dbReference type="HOGENOM" id="CLU_053531_0_0_0"/>
<sequence>MSSKQALSILLLSLSAPFGIAQQVSGPQPQSAGIVGTATDTDGGLIPGATVTIDGPTPEDHHTAIADASGVFTFTDLHPAVAYHLMVTAKGFAAWNSPEEILTPGEERDLKNIPLAVGVVETSVSAITIEQLATEQVKIDEKQRVFGVIPNFYVEYDHQFAPLSTKLKYQLAFKASTDAFTFAAAAFLAGIDQAADTPAYVEGAKGYGQRFGAVYAQGASGILIGGAILPSLLHQDPRYFYQGTGTKKSRALHAASAPFIARGDNGRWQFNYSSIGGDLASSALTNIYYPPTNRGAGLVFGNAAVATGGRVANALLQEFVLHKVTHGPKRSF</sequence>
<reference evidence="3" key="1">
    <citation type="submission" date="2011-01" db="EMBL/GenBank/DDBJ databases">
        <title>Complete sequence of chromosome of Acidobacterium sp. MP5ACTX9.</title>
        <authorList>
            <consortium name="US DOE Joint Genome Institute"/>
            <person name="Lucas S."/>
            <person name="Copeland A."/>
            <person name="Lapidus A."/>
            <person name="Cheng J.-F."/>
            <person name="Goodwin L."/>
            <person name="Pitluck S."/>
            <person name="Teshima H."/>
            <person name="Detter J.C."/>
            <person name="Han C."/>
            <person name="Tapia R."/>
            <person name="Land M."/>
            <person name="Hauser L."/>
            <person name="Kyrpides N."/>
            <person name="Ivanova N."/>
            <person name="Ovchinnikova G."/>
            <person name="Pagani I."/>
            <person name="Rawat S.R."/>
            <person name="Mannisto M."/>
            <person name="Haggblom M.M."/>
            <person name="Woyke T."/>
        </authorList>
    </citation>
    <scope>NUCLEOTIDE SEQUENCE [LARGE SCALE GENOMIC DNA]</scope>
    <source>
        <strain evidence="3">MP5ACTX9</strain>
    </source>
</reference>
<dbReference type="Proteomes" id="UP000000343">
    <property type="component" value="Chromosome"/>
</dbReference>
<dbReference type="InterPro" id="IPR008969">
    <property type="entry name" value="CarboxyPept-like_regulatory"/>
</dbReference>
<proteinExistence type="predicted"/>
<dbReference type="Gene3D" id="2.60.40.1120">
    <property type="entry name" value="Carboxypeptidase-like, regulatory domain"/>
    <property type="match status" value="1"/>
</dbReference>
<dbReference type="PaxDb" id="1198114-AciX9_0760"/>
<dbReference type="OrthoDB" id="115803at2"/>
<organism evidence="3">
    <name type="scientific">Granulicella tundricola (strain ATCC BAA-1859 / DSM 23138 / MP5ACTX9)</name>
    <dbReference type="NCBI Taxonomy" id="1198114"/>
    <lineage>
        <taxon>Bacteria</taxon>
        <taxon>Pseudomonadati</taxon>
        <taxon>Acidobacteriota</taxon>
        <taxon>Terriglobia</taxon>
        <taxon>Terriglobales</taxon>
        <taxon>Acidobacteriaceae</taxon>
        <taxon>Granulicella</taxon>
    </lineage>
</organism>
<feature type="chain" id="PRO_5003230134" description="Carboxypeptidase regulatory-like domain-containing protein" evidence="1">
    <location>
        <begin position="22"/>
        <end position="332"/>
    </location>
</feature>
<dbReference type="RefSeq" id="WP_013579155.1">
    <property type="nucleotide sequence ID" value="NC_015064.1"/>
</dbReference>
<evidence type="ECO:0000313" key="2">
    <source>
        <dbReference type="EMBL" id="ADW67829.1"/>
    </source>
</evidence>
<evidence type="ECO:0000256" key="1">
    <source>
        <dbReference type="SAM" id="SignalP"/>
    </source>
</evidence>
<evidence type="ECO:0000313" key="3">
    <source>
        <dbReference type="Proteomes" id="UP000000343"/>
    </source>
</evidence>
<dbReference type="KEGG" id="acm:AciX9_0760"/>
<gene>
    <name evidence="2" type="ordered locus">AciX9_0760</name>
</gene>
<accession>E8X0G5</accession>
<keyword evidence="1" id="KW-0732">Signal</keyword>
<name>E8X0G5_GRATM</name>
<keyword evidence="3" id="KW-1185">Reference proteome</keyword>
<dbReference type="Pfam" id="PF13620">
    <property type="entry name" value="CarboxypepD_reg"/>
    <property type="match status" value="1"/>
</dbReference>
<protein>
    <recommendedName>
        <fullName evidence="4">Carboxypeptidase regulatory-like domain-containing protein</fullName>
    </recommendedName>
</protein>
<dbReference type="SUPFAM" id="SSF49464">
    <property type="entry name" value="Carboxypeptidase regulatory domain-like"/>
    <property type="match status" value="1"/>
</dbReference>
<dbReference type="EMBL" id="CP002480">
    <property type="protein sequence ID" value="ADW67829.1"/>
    <property type="molecule type" value="Genomic_DNA"/>
</dbReference>